<evidence type="ECO:0000313" key="1">
    <source>
        <dbReference type="EMBL" id="PWJ57687.1"/>
    </source>
</evidence>
<dbReference type="Proteomes" id="UP000245880">
    <property type="component" value="Unassembled WGS sequence"/>
</dbReference>
<keyword evidence="2" id="KW-1185">Reference proteome</keyword>
<gene>
    <name evidence="1" type="ORF">CLV98_106159</name>
</gene>
<name>A0A316B4Y2_9BACT</name>
<sequence length="193" mass="22012">MGFVSTRLKACHWPLLGLVLIVLYGCQGQQDASNTEKIYFDLAGFLKDEIAYLDLHKPTIEKKNSLDGQVEALTTTEVNWARELGLFEKADINKPAYKNSYQTDRPDSLTLVYSLKPSESLLVQRLQVRFDSLNHKPIEITGAIRSTNKLYDSVRDFSINIHEGHITSYSVEGYQRLAWMDKRPFTVAVVIKE</sequence>
<proteinExistence type="predicted"/>
<dbReference type="RefSeq" id="WP_109674843.1">
    <property type="nucleotide sequence ID" value="NZ_QGDT01000006.1"/>
</dbReference>
<accession>A0A316B4Y2</accession>
<dbReference type="AlphaFoldDB" id="A0A316B4Y2"/>
<dbReference type="OrthoDB" id="794757at2"/>
<comment type="caution">
    <text evidence="1">The sequence shown here is derived from an EMBL/GenBank/DDBJ whole genome shotgun (WGS) entry which is preliminary data.</text>
</comment>
<protein>
    <submittedName>
        <fullName evidence="1">Uncharacterized protein</fullName>
    </submittedName>
</protein>
<evidence type="ECO:0000313" key="2">
    <source>
        <dbReference type="Proteomes" id="UP000245880"/>
    </source>
</evidence>
<dbReference type="PROSITE" id="PS51257">
    <property type="entry name" value="PROKAR_LIPOPROTEIN"/>
    <property type="match status" value="1"/>
</dbReference>
<dbReference type="EMBL" id="QGDT01000006">
    <property type="protein sequence ID" value="PWJ57687.1"/>
    <property type="molecule type" value="Genomic_DNA"/>
</dbReference>
<organism evidence="1 2">
    <name type="scientific">Dyadobacter jejuensis</name>
    <dbReference type="NCBI Taxonomy" id="1082580"/>
    <lineage>
        <taxon>Bacteria</taxon>
        <taxon>Pseudomonadati</taxon>
        <taxon>Bacteroidota</taxon>
        <taxon>Cytophagia</taxon>
        <taxon>Cytophagales</taxon>
        <taxon>Spirosomataceae</taxon>
        <taxon>Dyadobacter</taxon>
    </lineage>
</organism>
<reference evidence="1 2" key="1">
    <citation type="submission" date="2018-03" db="EMBL/GenBank/DDBJ databases">
        <title>Genomic Encyclopedia of Archaeal and Bacterial Type Strains, Phase II (KMG-II): from individual species to whole genera.</title>
        <authorList>
            <person name="Goeker M."/>
        </authorList>
    </citation>
    <scope>NUCLEOTIDE SEQUENCE [LARGE SCALE GENOMIC DNA]</scope>
    <source>
        <strain evidence="1 2">DSM 100346</strain>
    </source>
</reference>